<dbReference type="AlphaFoldDB" id="A0AA87CQM7"/>
<reference evidence="2" key="2">
    <citation type="submission" date="2008-04" db="EMBL/GenBank/DDBJ databases">
        <title>Draft genome sequence of Providencia stuartii(ATCC 25827).</title>
        <authorList>
            <person name="Sudarsanam P."/>
            <person name="Ley R."/>
            <person name="Guruge J."/>
            <person name="Turnbaugh P.J."/>
            <person name="Mahowald M."/>
            <person name="Liep D."/>
            <person name="Gordon J."/>
        </authorList>
    </citation>
    <scope>NUCLEOTIDE SEQUENCE [LARGE SCALE GENOMIC DNA]</scope>
    <source>
        <strain evidence="2">ATCC 25827</strain>
    </source>
</reference>
<reference evidence="2" key="1">
    <citation type="submission" date="2008-04" db="EMBL/GenBank/DDBJ databases">
        <title>Draft genome sequence of Providencia stuartii (ATCC 25827).</title>
        <authorList>
            <person name="Sudarsanam P."/>
            <person name="Ley R."/>
            <person name="Guruge J."/>
            <person name="Turnbaugh P.J."/>
            <person name="Mahowald M."/>
            <person name="Liep D."/>
            <person name="Gordon J."/>
        </authorList>
    </citation>
    <scope>NUCLEOTIDE SEQUENCE [LARGE SCALE GENOMIC DNA]</scope>
    <source>
        <strain evidence="2">ATCC 25827</strain>
    </source>
</reference>
<comment type="caution">
    <text evidence="1">The sequence shown here is derived from an EMBL/GenBank/DDBJ whole genome shotgun (WGS) entry which is preliminary data.</text>
</comment>
<evidence type="ECO:0000313" key="2">
    <source>
        <dbReference type="Proteomes" id="UP000004506"/>
    </source>
</evidence>
<reference evidence="1 2" key="3">
    <citation type="submission" date="2008-05" db="EMBL/GenBank/DDBJ databases">
        <authorList>
            <person name="Fulton L."/>
            <person name="Clifton S."/>
            <person name="Fulton B."/>
            <person name="Xu J."/>
            <person name="Minx P."/>
            <person name="Pepin K.H."/>
            <person name="Johnson M."/>
            <person name="Thiruvilangam P."/>
            <person name="Bhonagiri V."/>
            <person name="Nash W.E."/>
            <person name="Mardis E.R."/>
            <person name="Wilson R.K."/>
        </authorList>
    </citation>
    <scope>NUCLEOTIDE SEQUENCE [LARGE SCALE GENOMIC DNA]</scope>
    <source>
        <strain evidence="1 2">ATCC 25827</strain>
    </source>
</reference>
<name>A0AA87CQM7_PROST</name>
<sequence>MNMKEKIKNHLLDDALKELSCSGIYWNGSISRMHRGYLLELLNEHAFTVRMSEVPPHWEHVFYTSKYSYNEVLKIAKDRAKNSGF</sequence>
<organism evidence="1 2">
    <name type="scientific">Providencia stuartii ATCC 25827</name>
    <dbReference type="NCBI Taxonomy" id="471874"/>
    <lineage>
        <taxon>Bacteria</taxon>
        <taxon>Pseudomonadati</taxon>
        <taxon>Pseudomonadota</taxon>
        <taxon>Gammaproteobacteria</taxon>
        <taxon>Enterobacterales</taxon>
        <taxon>Morganellaceae</taxon>
        <taxon>Providencia</taxon>
    </lineage>
</organism>
<protein>
    <submittedName>
        <fullName evidence="1">Uncharacterized protein</fullName>
    </submittedName>
</protein>
<accession>A0AA87CQM7</accession>
<dbReference type="Proteomes" id="UP000004506">
    <property type="component" value="Unassembled WGS sequence"/>
</dbReference>
<proteinExistence type="predicted"/>
<gene>
    <name evidence="1" type="ORF">PROSTU_02392</name>
</gene>
<dbReference type="EMBL" id="ABJD02000101">
    <property type="protein sequence ID" value="EDU59204.1"/>
    <property type="molecule type" value="Genomic_DNA"/>
</dbReference>
<evidence type="ECO:0000313" key="1">
    <source>
        <dbReference type="EMBL" id="EDU59204.1"/>
    </source>
</evidence>